<name>A0A8C7V8D3_ONCMY</name>
<reference evidence="2" key="2">
    <citation type="submission" date="2025-08" db="UniProtKB">
        <authorList>
            <consortium name="Ensembl"/>
        </authorList>
    </citation>
    <scope>IDENTIFICATION</scope>
</reference>
<evidence type="ECO:0000313" key="2">
    <source>
        <dbReference type="Ensembl" id="ENSOMYP00000103534.2"/>
    </source>
</evidence>
<reference evidence="2" key="3">
    <citation type="submission" date="2025-09" db="UniProtKB">
        <authorList>
            <consortium name="Ensembl"/>
        </authorList>
    </citation>
    <scope>IDENTIFICATION</scope>
</reference>
<protein>
    <submittedName>
        <fullName evidence="2">Uncharacterized protein</fullName>
    </submittedName>
</protein>
<evidence type="ECO:0000313" key="3">
    <source>
        <dbReference type="Proteomes" id="UP000694395"/>
    </source>
</evidence>
<dbReference type="GeneTree" id="ENSGT00940000170417"/>
<organism evidence="2 3">
    <name type="scientific">Oncorhynchus mykiss</name>
    <name type="common">Rainbow trout</name>
    <name type="synonym">Salmo gairdneri</name>
    <dbReference type="NCBI Taxonomy" id="8022"/>
    <lineage>
        <taxon>Eukaryota</taxon>
        <taxon>Metazoa</taxon>
        <taxon>Chordata</taxon>
        <taxon>Craniata</taxon>
        <taxon>Vertebrata</taxon>
        <taxon>Euteleostomi</taxon>
        <taxon>Actinopterygii</taxon>
        <taxon>Neopterygii</taxon>
        <taxon>Teleostei</taxon>
        <taxon>Protacanthopterygii</taxon>
        <taxon>Salmoniformes</taxon>
        <taxon>Salmonidae</taxon>
        <taxon>Salmoninae</taxon>
        <taxon>Oncorhynchus</taxon>
    </lineage>
</organism>
<keyword evidence="3" id="KW-1185">Reference proteome</keyword>
<proteinExistence type="predicted"/>
<evidence type="ECO:0000256" key="1">
    <source>
        <dbReference type="SAM" id="MobiDB-lite"/>
    </source>
</evidence>
<feature type="region of interest" description="Disordered" evidence="1">
    <location>
        <begin position="58"/>
        <end position="79"/>
    </location>
</feature>
<dbReference type="Proteomes" id="UP000694395">
    <property type="component" value="Chromosome 1"/>
</dbReference>
<reference evidence="2" key="1">
    <citation type="submission" date="2020-07" db="EMBL/GenBank/DDBJ databases">
        <title>A long reads based de novo assembly of the rainbow trout Arlee double haploid line genome.</title>
        <authorList>
            <person name="Gao G."/>
            <person name="Palti Y."/>
        </authorList>
    </citation>
    <scope>NUCLEOTIDE SEQUENCE [LARGE SCALE GENOMIC DNA]</scope>
</reference>
<dbReference type="Ensembl" id="ENSOMYT00000112267.2">
    <property type="protein sequence ID" value="ENSOMYP00000103534.2"/>
    <property type="gene ID" value="ENSOMYG00000046575.2"/>
</dbReference>
<sequence length="79" mass="8654">MTPGEGASSTYHQGYFFYLSFIYLGKSGNPIALHPLGLQYFFTATSVRAEDGLDIDGTVEDDLGKSRDGSKTDDEVVQR</sequence>
<feature type="compositionally biased region" description="Basic and acidic residues" evidence="1">
    <location>
        <begin position="62"/>
        <end position="79"/>
    </location>
</feature>
<accession>A0A8C7V8D3</accession>
<dbReference type="AlphaFoldDB" id="A0A8C7V8D3"/>